<dbReference type="AlphaFoldDB" id="A0A2T0R660"/>
<dbReference type="Gene3D" id="1.10.10.10">
    <property type="entry name" value="Winged helix-like DNA-binding domain superfamily/Winged helix DNA-binding domain"/>
    <property type="match status" value="1"/>
</dbReference>
<dbReference type="GO" id="GO:0003700">
    <property type="term" value="F:DNA-binding transcription factor activity"/>
    <property type="evidence" value="ECO:0007669"/>
    <property type="project" value="InterPro"/>
</dbReference>
<evidence type="ECO:0000259" key="5">
    <source>
        <dbReference type="PROSITE" id="PS50931"/>
    </source>
</evidence>
<evidence type="ECO:0000256" key="3">
    <source>
        <dbReference type="ARBA" id="ARBA00023125"/>
    </source>
</evidence>
<dbReference type="PANTHER" id="PTHR30346">
    <property type="entry name" value="TRANSCRIPTIONAL DUAL REGULATOR HCAR-RELATED"/>
    <property type="match status" value="1"/>
</dbReference>
<keyword evidence="2" id="KW-0805">Transcription regulation</keyword>
<name>A0A2T0R660_9ACTN</name>
<dbReference type="Pfam" id="PF00126">
    <property type="entry name" value="HTH_1"/>
    <property type="match status" value="1"/>
</dbReference>
<sequence length="272" mass="28248">MRYFVAVAEELGIGRAAQRLGIAQPPLSRALQRMERRFGAELFDRTPRGVVLTRPGEVLLRESRAALAAIEAAERRTRRAVEGPEALALAVKAGTGAEQLATLLDAYAAEPGAARVDLVLTEFGETETALRDGRADVGLLHLPFEGTAGLDHLAIGAEELVALVPSGHAVAQNSSTTTAEVAAVLPPPRWRGPDGQVPDGPGPVVRDQVQLVHLVALGRTAAVVPAACARSAATAGVAVLPLRDAGPVTVALAWPAHGTSRAVRDLVAVAAR</sequence>
<dbReference type="InterPro" id="IPR000847">
    <property type="entry name" value="LysR_HTH_N"/>
</dbReference>
<dbReference type="InterPro" id="IPR036388">
    <property type="entry name" value="WH-like_DNA-bd_sf"/>
</dbReference>
<feature type="domain" description="HTH lysR-type" evidence="5">
    <location>
        <begin position="1"/>
        <end position="53"/>
    </location>
</feature>
<dbReference type="EMBL" id="PVZF01000003">
    <property type="protein sequence ID" value="PRY16655.1"/>
    <property type="molecule type" value="Genomic_DNA"/>
</dbReference>
<evidence type="ECO:0000256" key="4">
    <source>
        <dbReference type="ARBA" id="ARBA00023163"/>
    </source>
</evidence>
<dbReference type="PANTHER" id="PTHR30346:SF0">
    <property type="entry name" value="HCA OPERON TRANSCRIPTIONAL ACTIVATOR HCAR"/>
    <property type="match status" value="1"/>
</dbReference>
<dbReference type="InterPro" id="IPR036390">
    <property type="entry name" value="WH_DNA-bd_sf"/>
</dbReference>
<protein>
    <submittedName>
        <fullName evidence="6">DNA-binding transcriptional LysR family regulator</fullName>
    </submittedName>
</protein>
<evidence type="ECO:0000313" key="7">
    <source>
        <dbReference type="Proteomes" id="UP000238083"/>
    </source>
</evidence>
<dbReference type="FunFam" id="1.10.10.10:FF:000001">
    <property type="entry name" value="LysR family transcriptional regulator"/>
    <property type="match status" value="1"/>
</dbReference>
<dbReference type="InterPro" id="IPR005119">
    <property type="entry name" value="LysR_subst-bd"/>
</dbReference>
<reference evidence="6 7" key="1">
    <citation type="submission" date="2018-03" db="EMBL/GenBank/DDBJ databases">
        <title>Genomic Encyclopedia of Archaeal and Bacterial Type Strains, Phase II (KMG-II): from individual species to whole genera.</title>
        <authorList>
            <person name="Goeker M."/>
        </authorList>
    </citation>
    <scope>NUCLEOTIDE SEQUENCE [LARGE SCALE GENOMIC DNA]</scope>
    <source>
        <strain evidence="6 7">DSM 19711</strain>
    </source>
</reference>
<keyword evidence="4" id="KW-0804">Transcription</keyword>
<dbReference type="SUPFAM" id="SSF46785">
    <property type="entry name" value="Winged helix' DNA-binding domain"/>
    <property type="match status" value="1"/>
</dbReference>
<keyword evidence="7" id="KW-1185">Reference proteome</keyword>
<accession>A0A2T0R660</accession>
<proteinExistence type="inferred from homology"/>
<keyword evidence="3 6" id="KW-0238">DNA-binding</keyword>
<dbReference type="PRINTS" id="PR00039">
    <property type="entry name" value="HTHLYSR"/>
</dbReference>
<dbReference type="GO" id="GO:0032993">
    <property type="term" value="C:protein-DNA complex"/>
    <property type="evidence" value="ECO:0007669"/>
    <property type="project" value="TreeGrafter"/>
</dbReference>
<dbReference type="Proteomes" id="UP000238083">
    <property type="component" value="Unassembled WGS sequence"/>
</dbReference>
<evidence type="ECO:0000256" key="2">
    <source>
        <dbReference type="ARBA" id="ARBA00023015"/>
    </source>
</evidence>
<dbReference type="Pfam" id="PF03466">
    <property type="entry name" value="LysR_substrate"/>
    <property type="match status" value="1"/>
</dbReference>
<dbReference type="Gene3D" id="3.40.190.290">
    <property type="match status" value="1"/>
</dbReference>
<dbReference type="GO" id="GO:0003677">
    <property type="term" value="F:DNA binding"/>
    <property type="evidence" value="ECO:0007669"/>
    <property type="project" value="UniProtKB-KW"/>
</dbReference>
<evidence type="ECO:0000313" key="6">
    <source>
        <dbReference type="EMBL" id="PRY16655.1"/>
    </source>
</evidence>
<comment type="similarity">
    <text evidence="1">Belongs to the LysR transcriptional regulatory family.</text>
</comment>
<dbReference type="PROSITE" id="PS50931">
    <property type="entry name" value="HTH_LYSR"/>
    <property type="match status" value="1"/>
</dbReference>
<gene>
    <name evidence="6" type="ORF">CLV37_10386</name>
</gene>
<organism evidence="6 7">
    <name type="scientific">Kineococcus rhizosphaerae</name>
    <dbReference type="NCBI Taxonomy" id="559628"/>
    <lineage>
        <taxon>Bacteria</taxon>
        <taxon>Bacillati</taxon>
        <taxon>Actinomycetota</taxon>
        <taxon>Actinomycetes</taxon>
        <taxon>Kineosporiales</taxon>
        <taxon>Kineosporiaceae</taxon>
        <taxon>Kineococcus</taxon>
    </lineage>
</organism>
<dbReference type="SUPFAM" id="SSF53850">
    <property type="entry name" value="Periplasmic binding protein-like II"/>
    <property type="match status" value="1"/>
</dbReference>
<evidence type="ECO:0000256" key="1">
    <source>
        <dbReference type="ARBA" id="ARBA00009437"/>
    </source>
</evidence>
<comment type="caution">
    <text evidence="6">The sequence shown here is derived from an EMBL/GenBank/DDBJ whole genome shotgun (WGS) entry which is preliminary data.</text>
</comment>